<proteinExistence type="predicted"/>
<dbReference type="AlphaFoldDB" id="A0AAV3RH54"/>
<dbReference type="InterPro" id="IPR018289">
    <property type="entry name" value="MULE_transposase_dom"/>
</dbReference>
<dbReference type="PANTHER" id="PTHR31973">
    <property type="entry name" value="POLYPROTEIN, PUTATIVE-RELATED"/>
    <property type="match status" value="1"/>
</dbReference>
<dbReference type="Pfam" id="PF10551">
    <property type="entry name" value="MULE"/>
    <property type="match status" value="1"/>
</dbReference>
<name>A0AAV3RH54_LITER</name>
<evidence type="ECO:0000256" key="1">
    <source>
        <dbReference type="SAM" id="MobiDB-lite"/>
    </source>
</evidence>
<keyword evidence="4" id="KW-1185">Reference proteome</keyword>
<evidence type="ECO:0000313" key="3">
    <source>
        <dbReference type="EMBL" id="GAA0175585.1"/>
    </source>
</evidence>
<protein>
    <recommendedName>
        <fullName evidence="2">MULE transposase domain-containing protein</fullName>
    </recommendedName>
</protein>
<feature type="region of interest" description="Disordered" evidence="1">
    <location>
        <begin position="173"/>
        <end position="202"/>
    </location>
</feature>
<feature type="domain" description="MULE transposase" evidence="2">
    <location>
        <begin position="12"/>
        <end position="52"/>
    </location>
</feature>
<dbReference type="EMBL" id="BAABME010027438">
    <property type="protein sequence ID" value="GAA0175585.1"/>
    <property type="molecule type" value="Genomic_DNA"/>
</dbReference>
<evidence type="ECO:0000313" key="4">
    <source>
        <dbReference type="Proteomes" id="UP001454036"/>
    </source>
</evidence>
<organism evidence="3 4">
    <name type="scientific">Lithospermum erythrorhizon</name>
    <name type="common">Purple gromwell</name>
    <name type="synonym">Lithospermum officinale var. erythrorhizon</name>
    <dbReference type="NCBI Taxonomy" id="34254"/>
    <lineage>
        <taxon>Eukaryota</taxon>
        <taxon>Viridiplantae</taxon>
        <taxon>Streptophyta</taxon>
        <taxon>Embryophyta</taxon>
        <taxon>Tracheophyta</taxon>
        <taxon>Spermatophyta</taxon>
        <taxon>Magnoliopsida</taxon>
        <taxon>eudicotyledons</taxon>
        <taxon>Gunneridae</taxon>
        <taxon>Pentapetalae</taxon>
        <taxon>asterids</taxon>
        <taxon>lamiids</taxon>
        <taxon>Boraginales</taxon>
        <taxon>Boraginaceae</taxon>
        <taxon>Boraginoideae</taxon>
        <taxon>Lithospermeae</taxon>
        <taxon>Lithospermum</taxon>
    </lineage>
</organism>
<gene>
    <name evidence="3" type="ORF">LIER_41941</name>
</gene>
<dbReference type="PANTHER" id="PTHR31973:SF187">
    <property type="entry name" value="MUTATOR TRANSPOSASE MUDRA PROTEIN"/>
    <property type="match status" value="1"/>
</dbReference>
<comment type="caution">
    <text evidence="3">The sequence shown here is derived from an EMBL/GenBank/DDBJ whole genome shotgun (WGS) entry which is preliminary data.</text>
</comment>
<evidence type="ECO:0000259" key="2">
    <source>
        <dbReference type="Pfam" id="PF10551"/>
    </source>
</evidence>
<accession>A0AAV3RH54</accession>
<dbReference type="Proteomes" id="UP001454036">
    <property type="component" value="Unassembled WGS sequence"/>
</dbReference>
<feature type="region of interest" description="Disordered" evidence="1">
    <location>
        <begin position="224"/>
        <end position="266"/>
    </location>
</feature>
<reference evidence="3 4" key="1">
    <citation type="submission" date="2024-01" db="EMBL/GenBank/DDBJ databases">
        <title>The complete chloroplast genome sequence of Lithospermum erythrorhizon: insights into the phylogenetic relationship among Boraginaceae species and the maternal lineages of purple gromwells.</title>
        <authorList>
            <person name="Okada T."/>
            <person name="Watanabe K."/>
        </authorList>
    </citation>
    <scope>NUCLEOTIDE SEQUENCE [LARGE SCALE GENOMIC DNA]</scope>
</reference>
<feature type="compositionally biased region" description="Basic and acidic residues" evidence="1">
    <location>
        <begin position="178"/>
        <end position="202"/>
    </location>
</feature>
<sequence length="266" mass="30798">MSFVRLLKEDLHMDQHQHSWIMMTDQQKGLENAIQKEFPEAEHRLCVKHLRANWSKRFAGKMMKDMMWKAARAANVPYFEYMMQRIKNVSVEAYEALNRIERKKWTRCAFPHGTNCPQLVNNWAEAFNVFILKARDQPIITMLLEPLKGPIFWTKSPYPDILPLDIRVLPGRPKRCRQKDASKRREEAEKKAAEKEKAKKTEADGVFRASRKGIVIHCKICGTAGHNARSSPCRSELEEGSQPAPARKKRKTEASSSQPEPSRVEE</sequence>